<keyword evidence="4" id="KW-1015">Disulfide bond</keyword>
<name>A0A382DS61_9ZZZZ</name>
<dbReference type="GO" id="GO:0030288">
    <property type="term" value="C:outer membrane-bounded periplasmic space"/>
    <property type="evidence" value="ECO:0007669"/>
    <property type="project" value="InterPro"/>
</dbReference>
<evidence type="ECO:0000313" key="7">
    <source>
        <dbReference type="EMBL" id="SVB41218.1"/>
    </source>
</evidence>
<sequence>MLKGLSNSNIYVPSTKVGKQLLSFKAKKLFSNEEIISDELFFENKIYLLNIWASWCVPCRTEHHNLMQLSSNPSVRIIGLNYKDDLINAKKFINQMGNPYSEIIIDKDGTISIDLGAYGIPETFIIDKNKKVLKKFIGPINAQSVKEIESLLK</sequence>
<dbReference type="AlphaFoldDB" id="A0A382DS61"/>
<comment type="similarity">
    <text evidence="2">Belongs to the thioredoxin family. DsbE subfamily.</text>
</comment>
<dbReference type="InterPro" id="IPR004799">
    <property type="entry name" value="Periplasmic_diS_OxRdtase_DsbE"/>
</dbReference>
<gene>
    <name evidence="7" type="ORF">METZ01_LOCUS194072</name>
</gene>
<dbReference type="PANTHER" id="PTHR42852:SF6">
    <property type="entry name" value="THIOL:DISULFIDE INTERCHANGE PROTEIN DSBE"/>
    <property type="match status" value="1"/>
</dbReference>
<keyword evidence="3" id="KW-0201">Cytochrome c-type biogenesis</keyword>
<evidence type="ECO:0000256" key="4">
    <source>
        <dbReference type="ARBA" id="ARBA00023157"/>
    </source>
</evidence>
<comment type="subcellular location">
    <subcellularLocation>
        <location evidence="1">Cell envelope</location>
    </subcellularLocation>
</comment>
<dbReference type="Pfam" id="PF08534">
    <property type="entry name" value="Redoxin"/>
    <property type="match status" value="1"/>
</dbReference>
<keyword evidence="5" id="KW-0676">Redox-active center</keyword>
<dbReference type="EMBL" id="UINC01040812">
    <property type="protein sequence ID" value="SVB41218.1"/>
    <property type="molecule type" value="Genomic_DNA"/>
</dbReference>
<dbReference type="InterPro" id="IPR013766">
    <property type="entry name" value="Thioredoxin_domain"/>
</dbReference>
<evidence type="ECO:0000259" key="6">
    <source>
        <dbReference type="PROSITE" id="PS51352"/>
    </source>
</evidence>
<evidence type="ECO:0000256" key="1">
    <source>
        <dbReference type="ARBA" id="ARBA00004196"/>
    </source>
</evidence>
<evidence type="ECO:0000256" key="3">
    <source>
        <dbReference type="ARBA" id="ARBA00022748"/>
    </source>
</evidence>
<dbReference type="GO" id="GO:0017004">
    <property type="term" value="P:cytochrome complex assembly"/>
    <property type="evidence" value="ECO:0007669"/>
    <property type="project" value="UniProtKB-KW"/>
</dbReference>
<dbReference type="PROSITE" id="PS00194">
    <property type="entry name" value="THIOREDOXIN_1"/>
    <property type="match status" value="1"/>
</dbReference>
<dbReference type="InterPro" id="IPR013740">
    <property type="entry name" value="Redoxin"/>
</dbReference>
<feature type="domain" description="Thioredoxin" evidence="6">
    <location>
        <begin position="15"/>
        <end position="153"/>
    </location>
</feature>
<organism evidence="7">
    <name type="scientific">marine metagenome</name>
    <dbReference type="NCBI Taxonomy" id="408172"/>
    <lineage>
        <taxon>unclassified sequences</taxon>
        <taxon>metagenomes</taxon>
        <taxon>ecological metagenomes</taxon>
    </lineage>
</organism>
<protein>
    <recommendedName>
        <fullName evidence="6">Thioredoxin domain-containing protein</fullName>
    </recommendedName>
</protein>
<dbReference type="InterPro" id="IPR017937">
    <property type="entry name" value="Thioredoxin_CS"/>
</dbReference>
<accession>A0A382DS61</accession>
<evidence type="ECO:0000256" key="5">
    <source>
        <dbReference type="ARBA" id="ARBA00023284"/>
    </source>
</evidence>
<dbReference type="PROSITE" id="PS51352">
    <property type="entry name" value="THIOREDOXIN_2"/>
    <property type="match status" value="1"/>
</dbReference>
<dbReference type="SUPFAM" id="SSF52833">
    <property type="entry name" value="Thioredoxin-like"/>
    <property type="match status" value="1"/>
</dbReference>
<evidence type="ECO:0000256" key="2">
    <source>
        <dbReference type="ARBA" id="ARBA00007758"/>
    </source>
</evidence>
<dbReference type="GO" id="GO:0015036">
    <property type="term" value="F:disulfide oxidoreductase activity"/>
    <property type="evidence" value="ECO:0007669"/>
    <property type="project" value="InterPro"/>
</dbReference>
<dbReference type="PANTHER" id="PTHR42852">
    <property type="entry name" value="THIOL:DISULFIDE INTERCHANGE PROTEIN DSBE"/>
    <property type="match status" value="1"/>
</dbReference>
<dbReference type="InterPro" id="IPR050553">
    <property type="entry name" value="Thioredoxin_ResA/DsbE_sf"/>
</dbReference>
<dbReference type="Gene3D" id="3.40.30.10">
    <property type="entry name" value="Glutaredoxin"/>
    <property type="match status" value="1"/>
</dbReference>
<reference evidence="7" key="1">
    <citation type="submission" date="2018-05" db="EMBL/GenBank/DDBJ databases">
        <authorList>
            <person name="Lanie J.A."/>
            <person name="Ng W.-L."/>
            <person name="Kazmierczak K.M."/>
            <person name="Andrzejewski T.M."/>
            <person name="Davidsen T.M."/>
            <person name="Wayne K.J."/>
            <person name="Tettelin H."/>
            <person name="Glass J.I."/>
            <person name="Rusch D."/>
            <person name="Podicherti R."/>
            <person name="Tsui H.-C.T."/>
            <person name="Winkler M.E."/>
        </authorList>
    </citation>
    <scope>NUCLEOTIDE SEQUENCE</scope>
</reference>
<proteinExistence type="inferred from homology"/>
<dbReference type="InterPro" id="IPR036249">
    <property type="entry name" value="Thioredoxin-like_sf"/>
</dbReference>
<dbReference type="NCBIfam" id="TIGR00385">
    <property type="entry name" value="dsbE"/>
    <property type="match status" value="1"/>
</dbReference>